<comment type="similarity">
    <text evidence="1">Belongs to the colicins ColE2/ColE8/ColE9 and pyocins S1/S2 family.</text>
</comment>
<dbReference type="Pfam" id="PF01320">
    <property type="entry name" value="Colicin_Pyocin"/>
    <property type="match status" value="1"/>
</dbReference>
<sequence length="65" mass="7662">MTTIYQNLNDYTQDDFLQFVKDIVGANSSTKDEHYAWVRHFELRDPDFTPPMHTTPHHDVAVKRA</sequence>
<evidence type="ECO:0000313" key="3">
    <source>
        <dbReference type="EMBL" id="SEA89488.1"/>
    </source>
</evidence>
<reference evidence="3 4" key="1">
    <citation type="submission" date="2016-10" db="EMBL/GenBank/DDBJ databases">
        <authorList>
            <person name="de Groot N.N."/>
        </authorList>
    </citation>
    <scope>NUCLEOTIDE SEQUENCE [LARGE SCALE GENOMIC DNA]</scope>
    <source>
        <strain evidence="3 4">ATCC 29281</strain>
    </source>
</reference>
<dbReference type="InterPro" id="IPR000290">
    <property type="entry name" value="Colicin_pyocin"/>
</dbReference>
<organism evidence="3 4">
    <name type="scientific">Lonsdalea quercina</name>
    <dbReference type="NCBI Taxonomy" id="71657"/>
    <lineage>
        <taxon>Bacteria</taxon>
        <taxon>Pseudomonadati</taxon>
        <taxon>Pseudomonadota</taxon>
        <taxon>Gammaproteobacteria</taxon>
        <taxon>Enterobacterales</taxon>
        <taxon>Pectobacteriaceae</taxon>
        <taxon>Lonsdalea</taxon>
    </lineage>
</organism>
<dbReference type="Gene3D" id="1.10.1200.20">
    <property type="entry name" value="Colicin E immunity protein"/>
    <property type="match status" value="1"/>
</dbReference>
<keyword evidence="2" id="KW-0079">Bacteriocin immunity</keyword>
<dbReference type="GO" id="GO:0030153">
    <property type="term" value="P:bacteriocin immunity"/>
    <property type="evidence" value="ECO:0007669"/>
    <property type="project" value="UniProtKB-KW"/>
</dbReference>
<dbReference type="Proteomes" id="UP000187280">
    <property type="component" value="Unassembled WGS sequence"/>
</dbReference>
<keyword evidence="4" id="KW-1185">Reference proteome</keyword>
<dbReference type="STRING" id="71657.SAMN02982996_02804"/>
<gene>
    <name evidence="3" type="ORF">SAMN02982996_02804</name>
</gene>
<evidence type="ECO:0000256" key="1">
    <source>
        <dbReference type="ARBA" id="ARBA00009346"/>
    </source>
</evidence>
<dbReference type="InterPro" id="IPR035900">
    <property type="entry name" value="Colicin_E_sf"/>
</dbReference>
<evidence type="ECO:0000256" key="2">
    <source>
        <dbReference type="ARBA" id="ARBA00023025"/>
    </source>
</evidence>
<dbReference type="AlphaFoldDB" id="A0A1H4EY16"/>
<name>A0A1H4EY16_9GAMM</name>
<dbReference type="RefSeq" id="WP_051625456.1">
    <property type="nucleotide sequence ID" value="NZ_FNQS01000011.1"/>
</dbReference>
<accession>A0A1H4EY16</accession>
<proteinExistence type="inferred from homology"/>
<evidence type="ECO:0000313" key="4">
    <source>
        <dbReference type="Proteomes" id="UP000187280"/>
    </source>
</evidence>
<dbReference type="GeneID" id="97765648"/>
<dbReference type="GO" id="GO:0015643">
    <property type="term" value="F:toxic substance binding"/>
    <property type="evidence" value="ECO:0007669"/>
    <property type="project" value="InterPro"/>
</dbReference>
<protein>
    <submittedName>
        <fullName evidence="3">Colicin immunity protein / pyocin immunity protein</fullName>
    </submittedName>
</protein>
<dbReference type="SUPFAM" id="SSF47345">
    <property type="entry name" value="Colicin E immunity proteins"/>
    <property type="match status" value="1"/>
</dbReference>
<dbReference type="EMBL" id="FNQS01000011">
    <property type="protein sequence ID" value="SEA89488.1"/>
    <property type="molecule type" value="Genomic_DNA"/>
</dbReference>